<comment type="cofactor">
    <cofactor evidence="1">
        <name>pyridoxal 5'-phosphate</name>
        <dbReference type="ChEBI" id="CHEBI:597326"/>
    </cofactor>
</comment>
<comment type="caution">
    <text evidence="5">The sequence shown here is derived from an EMBL/GenBank/DDBJ whole genome shotgun (WGS) entry which is preliminary data.</text>
</comment>
<dbReference type="GO" id="GO:0030170">
    <property type="term" value="F:pyridoxal phosphate binding"/>
    <property type="evidence" value="ECO:0007669"/>
    <property type="project" value="InterPro"/>
</dbReference>
<feature type="domain" description="Aminotransferase class I/classII large" evidence="4">
    <location>
        <begin position="43"/>
        <end position="381"/>
    </location>
</feature>
<dbReference type="EC" id="2.3.1.47" evidence="5"/>
<protein>
    <submittedName>
        <fullName evidence="5">8-amino-7-oxononanoate synthase</fullName>
        <ecNumber evidence="5">2.3.1.47</ecNumber>
    </submittedName>
</protein>
<keyword evidence="5" id="KW-0012">Acyltransferase</keyword>
<evidence type="ECO:0000259" key="4">
    <source>
        <dbReference type="Pfam" id="PF00155"/>
    </source>
</evidence>
<dbReference type="PANTHER" id="PTHR13693:SF100">
    <property type="entry name" value="8-AMINO-7-OXONONANOATE SYNTHASE"/>
    <property type="match status" value="1"/>
</dbReference>
<keyword evidence="3" id="KW-0663">Pyridoxal phosphate</keyword>
<dbReference type="Proteomes" id="UP000287649">
    <property type="component" value="Unassembled WGS sequence"/>
</dbReference>
<evidence type="ECO:0000256" key="1">
    <source>
        <dbReference type="ARBA" id="ARBA00001933"/>
    </source>
</evidence>
<proteinExistence type="predicted"/>
<dbReference type="InterPro" id="IPR050087">
    <property type="entry name" value="AON_synthase_class-II"/>
</dbReference>
<dbReference type="InterPro" id="IPR015422">
    <property type="entry name" value="PyrdxlP-dep_Trfase_small"/>
</dbReference>
<dbReference type="Gene3D" id="3.90.1150.10">
    <property type="entry name" value="Aspartate Aminotransferase, domain 1"/>
    <property type="match status" value="1"/>
</dbReference>
<dbReference type="InterPro" id="IPR004839">
    <property type="entry name" value="Aminotransferase_I/II_large"/>
</dbReference>
<dbReference type="GO" id="GO:0008710">
    <property type="term" value="F:8-amino-7-oxononanoate synthase activity"/>
    <property type="evidence" value="ECO:0007669"/>
    <property type="project" value="UniProtKB-EC"/>
</dbReference>
<organism evidence="5 6">
    <name type="scientific">Pseudidiomarina homiensis</name>
    <dbReference type="NCBI Taxonomy" id="364198"/>
    <lineage>
        <taxon>Bacteria</taxon>
        <taxon>Pseudomonadati</taxon>
        <taxon>Pseudomonadota</taxon>
        <taxon>Gammaproteobacteria</taxon>
        <taxon>Alteromonadales</taxon>
        <taxon>Idiomarinaceae</taxon>
        <taxon>Pseudidiomarina</taxon>
    </lineage>
</organism>
<dbReference type="PANTHER" id="PTHR13693">
    <property type="entry name" value="CLASS II AMINOTRANSFERASE/8-AMINO-7-OXONONANOATE SYNTHASE"/>
    <property type="match status" value="1"/>
</dbReference>
<gene>
    <name evidence="5" type="ORF">CWI70_02910</name>
</gene>
<dbReference type="OrthoDB" id="9807157at2"/>
<dbReference type="AlphaFoldDB" id="A0A432Y448"/>
<dbReference type="InterPro" id="IPR015424">
    <property type="entry name" value="PyrdxlP-dep_Trfase"/>
</dbReference>
<evidence type="ECO:0000256" key="3">
    <source>
        <dbReference type="ARBA" id="ARBA00022898"/>
    </source>
</evidence>
<dbReference type="RefSeq" id="WP_126770402.1">
    <property type="nucleotide sequence ID" value="NZ_PIPX01000001.1"/>
</dbReference>
<evidence type="ECO:0000313" key="6">
    <source>
        <dbReference type="Proteomes" id="UP000287649"/>
    </source>
</evidence>
<dbReference type="GO" id="GO:0009102">
    <property type="term" value="P:biotin biosynthetic process"/>
    <property type="evidence" value="ECO:0007669"/>
    <property type="project" value="TreeGrafter"/>
</dbReference>
<dbReference type="Pfam" id="PF00155">
    <property type="entry name" value="Aminotran_1_2"/>
    <property type="match status" value="1"/>
</dbReference>
<dbReference type="InterPro" id="IPR015421">
    <property type="entry name" value="PyrdxlP-dep_Trfase_major"/>
</dbReference>
<accession>A0A432Y448</accession>
<evidence type="ECO:0000256" key="2">
    <source>
        <dbReference type="ARBA" id="ARBA00022679"/>
    </source>
</evidence>
<dbReference type="Gene3D" id="3.40.640.10">
    <property type="entry name" value="Type I PLP-dependent aspartate aminotransferase-like (Major domain)"/>
    <property type="match status" value="1"/>
</dbReference>
<keyword evidence="6" id="KW-1185">Reference proteome</keyword>
<reference evidence="6" key="1">
    <citation type="journal article" date="2018" name="Front. Microbiol.">
        <title>Genome-Based Analysis Reveals the Taxonomy and Diversity of the Family Idiomarinaceae.</title>
        <authorList>
            <person name="Liu Y."/>
            <person name="Lai Q."/>
            <person name="Shao Z."/>
        </authorList>
    </citation>
    <scope>NUCLEOTIDE SEQUENCE [LARGE SCALE GENOMIC DNA]</scope>
    <source>
        <strain evidence="6">PO-M2</strain>
    </source>
</reference>
<keyword evidence="2 5" id="KW-0808">Transferase</keyword>
<dbReference type="SUPFAM" id="SSF53383">
    <property type="entry name" value="PLP-dependent transferases"/>
    <property type="match status" value="1"/>
</dbReference>
<evidence type="ECO:0000313" key="5">
    <source>
        <dbReference type="EMBL" id="RUO55748.1"/>
    </source>
</evidence>
<dbReference type="EMBL" id="PIPX01000001">
    <property type="protein sequence ID" value="RUO55748.1"/>
    <property type="molecule type" value="Genomic_DNA"/>
</dbReference>
<sequence length="390" mass="41639">MLQKSVMVAMAKQLKQRAEQDRTRLLQSVTPLSSTQIAVAGTKYLQFSSNDYLGLGRHPKVLDAYAQAVAAGAGASALVTGYTEHHAELCALLSEVLQRPRVLLFNSAFAANVGVLTTLGPLYNHLYLDRLAHASLLQGAKHSGQRWRRFQHNDFATAERWLKKQPESALLISESIFSMDGDALTNDALVSLLDTSGHGDVMLDDAHGFGVCGDAGRSVAADFSVAQVGLISLAFGKACGVAGGAVATDDASADYLVNYCPELIYSTAMPPAQASAIKAAVEIIISAEGSDLRSKLAANVAYFQQLSQAAGLPLCSSRHAIQTLRIGSDGAALHMSQRLREAGIWCSAIRPPTVPEGTARLRLTLTAAHHEKDIRQLVQALQRSFAEFAT</sequence>
<name>A0A432Y448_9GAMM</name>